<protein>
    <recommendedName>
        <fullName evidence="2">Chemotaxis methyl-accepting receptor HlyB-like 4HB MCP domain-containing protein</fullName>
    </recommendedName>
</protein>
<name>A0ABP8M8Q7_9BACT</name>
<accession>A0ABP8M8Q7</accession>
<organism evidence="3 4">
    <name type="scientific">Ravibacter arvi</name>
    <dbReference type="NCBI Taxonomy" id="2051041"/>
    <lineage>
        <taxon>Bacteria</taxon>
        <taxon>Pseudomonadati</taxon>
        <taxon>Bacteroidota</taxon>
        <taxon>Cytophagia</taxon>
        <taxon>Cytophagales</taxon>
        <taxon>Spirosomataceae</taxon>
        <taxon>Ravibacter</taxon>
    </lineage>
</organism>
<reference evidence="4" key="1">
    <citation type="journal article" date="2019" name="Int. J. Syst. Evol. Microbiol.">
        <title>The Global Catalogue of Microorganisms (GCM) 10K type strain sequencing project: providing services to taxonomists for standard genome sequencing and annotation.</title>
        <authorList>
            <consortium name="The Broad Institute Genomics Platform"/>
            <consortium name="The Broad Institute Genome Sequencing Center for Infectious Disease"/>
            <person name="Wu L."/>
            <person name="Ma J."/>
        </authorList>
    </citation>
    <scope>NUCLEOTIDE SEQUENCE [LARGE SCALE GENOMIC DNA]</scope>
    <source>
        <strain evidence="4">JCM 31920</strain>
    </source>
</reference>
<keyword evidence="1" id="KW-1133">Transmembrane helix</keyword>
<dbReference type="InterPro" id="IPR024478">
    <property type="entry name" value="HlyB_4HB_MCP"/>
</dbReference>
<evidence type="ECO:0000313" key="4">
    <source>
        <dbReference type="Proteomes" id="UP001501508"/>
    </source>
</evidence>
<proteinExistence type="predicted"/>
<dbReference type="EMBL" id="BAABEY010000036">
    <property type="protein sequence ID" value="GAA4446499.1"/>
    <property type="molecule type" value="Genomic_DNA"/>
</dbReference>
<sequence>MKWSFVIQQKVKAALLLGGVMVMIVLINALSNYNINGIARSFTSIYQDRLMPAIDIIHLTESLYTKRLLLEKHLLTEAQRDQVSLQEKLEKHDEKIDSLLGAYEKTYLVEQESRSFTALKNRVTEYALLEKSILNFSNAGFINEGIGLFEGKGGEVFQHTILRLNELTAIQLRVGEELTEASSTDVSLVRLYSTLLILTALLVGGLVLHLIFSSKIVNTERKGFNLN</sequence>
<feature type="domain" description="Chemotaxis methyl-accepting receptor HlyB-like 4HB MCP" evidence="2">
    <location>
        <begin position="12"/>
        <end position="183"/>
    </location>
</feature>
<feature type="transmembrane region" description="Helical" evidence="1">
    <location>
        <begin position="191"/>
        <end position="212"/>
    </location>
</feature>
<evidence type="ECO:0000313" key="3">
    <source>
        <dbReference type="EMBL" id="GAA4446499.1"/>
    </source>
</evidence>
<gene>
    <name evidence="3" type="ORF">GCM10023091_39720</name>
</gene>
<evidence type="ECO:0000256" key="1">
    <source>
        <dbReference type="SAM" id="Phobius"/>
    </source>
</evidence>
<dbReference type="Pfam" id="PF12729">
    <property type="entry name" value="4HB_MCP_1"/>
    <property type="match status" value="1"/>
</dbReference>
<dbReference type="Proteomes" id="UP001501508">
    <property type="component" value="Unassembled WGS sequence"/>
</dbReference>
<feature type="transmembrane region" description="Helical" evidence="1">
    <location>
        <begin position="12"/>
        <end position="31"/>
    </location>
</feature>
<comment type="caution">
    <text evidence="3">The sequence shown here is derived from an EMBL/GenBank/DDBJ whole genome shotgun (WGS) entry which is preliminary data.</text>
</comment>
<keyword evidence="1" id="KW-0812">Transmembrane</keyword>
<keyword evidence="4" id="KW-1185">Reference proteome</keyword>
<keyword evidence="1" id="KW-0472">Membrane</keyword>
<evidence type="ECO:0000259" key="2">
    <source>
        <dbReference type="Pfam" id="PF12729"/>
    </source>
</evidence>